<keyword evidence="1" id="KW-0812">Transmembrane</keyword>
<accession>A0A8R2JS48</accession>
<keyword evidence="1" id="KW-1133">Transmembrane helix</keyword>
<protein>
    <submittedName>
        <fullName evidence="2">Uncharacterized protein</fullName>
    </submittedName>
</protein>
<evidence type="ECO:0000256" key="1">
    <source>
        <dbReference type="SAM" id="Phobius"/>
    </source>
</evidence>
<evidence type="ECO:0000313" key="3">
    <source>
        <dbReference type="Proteomes" id="UP000007819"/>
    </source>
</evidence>
<evidence type="ECO:0000313" key="2">
    <source>
        <dbReference type="EnsemblMetazoa" id="XP_029345913.1"/>
    </source>
</evidence>
<name>A0A8R2JS48_ACYPI</name>
<feature type="transmembrane region" description="Helical" evidence="1">
    <location>
        <begin position="6"/>
        <end position="26"/>
    </location>
</feature>
<sequence length="318" mass="37175">MTTYIILYLFLYLFQLMAFWDVVHFLNDNSVEAVPHIWFKNKTCAWPKDPKQIKKFIEKRKIPNEKEFVFYPARKFKEKSYESLSEARSKSIKAVHNSDLSTTEDDRVKNKRLRRRKCLSLSPNLKKKISKSSHNITADTFPPRYRLKKGTLPKELLFLYLIKAVVVELTMLNKSNSQICKSIENLDYKMQVIMKADSRVRALAMPIPKLPSALINIIPVKTNDELEIKSFLFVKIGCNSSFSASIKEAINSCFKYELLSEFSYKGKTKRKFIDLKLFEVIYETLSGFRKTPVDEQKFHNVTDNYLRHAPKKFTKPAS</sequence>
<dbReference type="KEGG" id="api:115034180"/>
<dbReference type="EnsemblMetazoa" id="XM_029490053.1">
    <property type="protein sequence ID" value="XP_029345913.1"/>
    <property type="gene ID" value="LOC115034180"/>
</dbReference>
<organism evidence="2 3">
    <name type="scientific">Acyrthosiphon pisum</name>
    <name type="common">Pea aphid</name>
    <dbReference type="NCBI Taxonomy" id="7029"/>
    <lineage>
        <taxon>Eukaryota</taxon>
        <taxon>Metazoa</taxon>
        <taxon>Ecdysozoa</taxon>
        <taxon>Arthropoda</taxon>
        <taxon>Hexapoda</taxon>
        <taxon>Insecta</taxon>
        <taxon>Pterygota</taxon>
        <taxon>Neoptera</taxon>
        <taxon>Paraneoptera</taxon>
        <taxon>Hemiptera</taxon>
        <taxon>Sternorrhyncha</taxon>
        <taxon>Aphidomorpha</taxon>
        <taxon>Aphidoidea</taxon>
        <taxon>Aphididae</taxon>
        <taxon>Macrosiphini</taxon>
        <taxon>Acyrthosiphon</taxon>
    </lineage>
</organism>
<dbReference type="AlphaFoldDB" id="A0A8R2JS48"/>
<keyword evidence="3" id="KW-1185">Reference proteome</keyword>
<dbReference type="GeneID" id="115034180"/>
<reference evidence="3" key="1">
    <citation type="submission" date="2010-06" db="EMBL/GenBank/DDBJ databases">
        <authorList>
            <person name="Jiang H."/>
            <person name="Abraham K."/>
            <person name="Ali S."/>
            <person name="Alsbrooks S.L."/>
            <person name="Anim B.N."/>
            <person name="Anosike U.S."/>
            <person name="Attaway T."/>
            <person name="Bandaranaike D.P."/>
            <person name="Battles P.K."/>
            <person name="Bell S.N."/>
            <person name="Bell A.V."/>
            <person name="Beltran B."/>
            <person name="Bickham C."/>
            <person name="Bustamante Y."/>
            <person name="Caleb T."/>
            <person name="Canada A."/>
            <person name="Cardenas V."/>
            <person name="Carter K."/>
            <person name="Chacko J."/>
            <person name="Chandrabose M.N."/>
            <person name="Chavez D."/>
            <person name="Chavez A."/>
            <person name="Chen L."/>
            <person name="Chu H.-S."/>
            <person name="Claassen K.J."/>
            <person name="Cockrell R."/>
            <person name="Collins M."/>
            <person name="Cooper J.A."/>
            <person name="Cree A."/>
            <person name="Curry S.M."/>
            <person name="Da Y."/>
            <person name="Dao M.D."/>
            <person name="Das B."/>
            <person name="Davila M.-L."/>
            <person name="Davy-Carroll L."/>
            <person name="Denson S."/>
            <person name="Dinh H."/>
            <person name="Ebong V.E."/>
            <person name="Edwards J.R."/>
            <person name="Egan A."/>
            <person name="El-Daye J."/>
            <person name="Escobedo L."/>
            <person name="Fernandez S."/>
            <person name="Fernando P.R."/>
            <person name="Flagg N."/>
            <person name="Forbes L.D."/>
            <person name="Fowler R.G."/>
            <person name="Fu Q."/>
            <person name="Gabisi R.A."/>
            <person name="Ganer J."/>
            <person name="Garbino Pronczuk A."/>
            <person name="Garcia R.M."/>
            <person name="Garner T."/>
            <person name="Garrett T.E."/>
            <person name="Gonzalez D.A."/>
            <person name="Hamid H."/>
            <person name="Hawkins E.S."/>
            <person name="Hirani K."/>
            <person name="Hogues M.E."/>
            <person name="Hollins B."/>
            <person name="Hsiao C.-H."/>
            <person name="Jabil R."/>
            <person name="James M.L."/>
            <person name="Jhangiani S.N."/>
            <person name="Johnson B."/>
            <person name="Johnson Q."/>
            <person name="Joshi V."/>
            <person name="Kalu J.B."/>
            <person name="Kam C."/>
            <person name="Kashfia A."/>
            <person name="Keebler J."/>
            <person name="Kisamo H."/>
            <person name="Kovar C.L."/>
            <person name="Lago L.A."/>
            <person name="Lai C.-Y."/>
            <person name="Laidlaw J."/>
            <person name="Lara F."/>
            <person name="Le T.-K."/>
            <person name="Lee S.L."/>
            <person name="Legall F.H."/>
            <person name="Lemon S.J."/>
            <person name="Lewis L.R."/>
            <person name="Li B."/>
            <person name="Liu Y."/>
            <person name="Liu Y.-S."/>
            <person name="Lopez J."/>
            <person name="Lozado R.J."/>
            <person name="Lu J."/>
            <person name="Madu R.C."/>
            <person name="Maheshwari M."/>
            <person name="Maheshwari R."/>
            <person name="Malloy K."/>
            <person name="Martinez E."/>
            <person name="Mathew T."/>
            <person name="Mercado I.C."/>
            <person name="Mercado C."/>
            <person name="Meyer B."/>
            <person name="Montgomery K."/>
            <person name="Morgan M.B."/>
            <person name="Munidasa M."/>
            <person name="Nazareth L.V."/>
            <person name="Nelson J."/>
            <person name="Ng B.M."/>
            <person name="Nguyen N.B."/>
            <person name="Nguyen P.Q."/>
            <person name="Nguyen T."/>
            <person name="Obregon M."/>
            <person name="Okwuonu G.O."/>
            <person name="Onwere C.G."/>
            <person name="Orozco G."/>
            <person name="Parra A."/>
            <person name="Patel S."/>
            <person name="Patil S."/>
            <person name="Perez A."/>
            <person name="Perez Y."/>
            <person name="Pham C."/>
            <person name="Primus E.L."/>
            <person name="Pu L.-L."/>
            <person name="Puazo M."/>
            <person name="Qin X."/>
            <person name="Quiroz J.B."/>
            <person name="Reese J."/>
            <person name="Richards S."/>
            <person name="Rives C.M."/>
            <person name="Robberts R."/>
            <person name="Ruiz S.J."/>
            <person name="Ruiz M.J."/>
            <person name="Santibanez J."/>
            <person name="Schneider B.W."/>
            <person name="Sisson I."/>
            <person name="Smith M."/>
            <person name="Sodergren E."/>
            <person name="Song X.-Z."/>
            <person name="Song B.B."/>
            <person name="Summersgill H."/>
            <person name="Thelus R."/>
            <person name="Thornton R.D."/>
            <person name="Trejos Z.Y."/>
            <person name="Usmani K."/>
            <person name="Vattathil S."/>
            <person name="Villasana D."/>
            <person name="Walker D.L."/>
            <person name="Wang S."/>
            <person name="Wang K."/>
            <person name="White C.S."/>
            <person name="Williams A.C."/>
            <person name="Williamson J."/>
            <person name="Wilson K."/>
            <person name="Woghiren I.O."/>
            <person name="Woodworth J.R."/>
            <person name="Worley K.C."/>
            <person name="Wright R.A."/>
            <person name="Wu W."/>
            <person name="Young L."/>
            <person name="Zhang L."/>
            <person name="Zhang J."/>
            <person name="Zhu Y."/>
            <person name="Muzny D.M."/>
            <person name="Weinstock G."/>
            <person name="Gibbs R.A."/>
        </authorList>
    </citation>
    <scope>NUCLEOTIDE SEQUENCE [LARGE SCALE GENOMIC DNA]</scope>
    <source>
        <strain evidence="3">LSR1</strain>
    </source>
</reference>
<dbReference type="RefSeq" id="XP_029345913.1">
    <property type="nucleotide sequence ID" value="XM_029490053.1"/>
</dbReference>
<proteinExistence type="predicted"/>
<keyword evidence="1" id="KW-0472">Membrane</keyword>
<reference evidence="2" key="2">
    <citation type="submission" date="2022-06" db="UniProtKB">
        <authorList>
            <consortium name="EnsemblMetazoa"/>
        </authorList>
    </citation>
    <scope>IDENTIFICATION</scope>
</reference>
<dbReference type="Proteomes" id="UP000007819">
    <property type="component" value="Chromosome A2"/>
</dbReference>
<dbReference type="OrthoDB" id="6616524at2759"/>